<comment type="caution">
    <text evidence="11">The sequence shown here is derived from an EMBL/GenBank/DDBJ whole genome shotgun (WGS) entry which is preliminary data.</text>
</comment>
<feature type="chain" id="PRO_5044990649" description="Pectate lyase" evidence="10">
    <location>
        <begin position="21"/>
        <end position="242"/>
    </location>
</feature>
<evidence type="ECO:0000313" key="11">
    <source>
        <dbReference type="EMBL" id="GAA5168559.1"/>
    </source>
</evidence>
<dbReference type="EMBL" id="BAABLD010000010">
    <property type="protein sequence ID" value="GAA5168559.1"/>
    <property type="molecule type" value="Genomic_DNA"/>
</dbReference>
<name>A0ABP9QWT0_9RHOO</name>
<dbReference type="RefSeq" id="WP_345533783.1">
    <property type="nucleotide sequence ID" value="NZ_BAABLD010000010.1"/>
</dbReference>
<keyword evidence="9 10" id="KW-0456">Lyase</keyword>
<dbReference type="GO" id="GO:0016829">
    <property type="term" value="F:lyase activity"/>
    <property type="evidence" value="ECO:0007669"/>
    <property type="project" value="UniProtKB-KW"/>
</dbReference>
<evidence type="ECO:0000256" key="2">
    <source>
        <dbReference type="ARBA" id="ARBA00001913"/>
    </source>
</evidence>
<keyword evidence="12" id="KW-1185">Reference proteome</keyword>
<evidence type="ECO:0000256" key="8">
    <source>
        <dbReference type="ARBA" id="ARBA00022837"/>
    </source>
</evidence>
<evidence type="ECO:0000256" key="9">
    <source>
        <dbReference type="ARBA" id="ARBA00023239"/>
    </source>
</evidence>
<evidence type="ECO:0000256" key="7">
    <source>
        <dbReference type="ARBA" id="ARBA00022729"/>
    </source>
</evidence>
<sequence>MQSKLLLGLFLAAVITNATATSTISGTKDYAGATVGTSCDGQSESQQPVFVLTDGATLKNVHIKKGGGADGVHCLGNCTLNNVVWDEVCEDAATMKGGSGKTMYVIGGSATKADDKVFQHNGKGSTINLSNFQTYDRIQRLWASCGNCSSNGGPRYLIANGVKINGPVVKPDGTTAGYVIRLNYNYGDKATVRNMKIKNYSLGNPKVCVQAIGVQPGEAQVNKGEFWNTAYCDISKSDVTKL</sequence>
<dbReference type="Pfam" id="PF03211">
    <property type="entry name" value="Pectate_lyase"/>
    <property type="match status" value="1"/>
</dbReference>
<comment type="function">
    <text evidence="10">Catalyzes the depolymerization of both polygalacturonate and pectins of methyl esterification degree from 22 to 89%, with an endo mode of action. In contrast to the majority of pectate lyases, displays high activity on highly methylated pectins.</text>
</comment>
<evidence type="ECO:0000313" key="12">
    <source>
        <dbReference type="Proteomes" id="UP001500547"/>
    </source>
</evidence>
<accession>A0ABP9QWT0</accession>
<comment type="cofactor">
    <cofactor evidence="2 10">
        <name>Ca(2+)</name>
        <dbReference type="ChEBI" id="CHEBI:29108"/>
    </cofactor>
</comment>
<keyword evidence="7 10" id="KW-0732">Signal</keyword>
<feature type="signal peptide" evidence="10">
    <location>
        <begin position="1"/>
        <end position="20"/>
    </location>
</feature>
<keyword evidence="8 10" id="KW-0106">Calcium</keyword>
<comment type="similarity">
    <text evidence="4 10">Belongs to the polysaccharide lyase 3 family.</text>
</comment>
<evidence type="ECO:0000256" key="5">
    <source>
        <dbReference type="ARBA" id="ARBA00012272"/>
    </source>
</evidence>
<evidence type="ECO:0000256" key="10">
    <source>
        <dbReference type="RuleBase" id="RU367009"/>
    </source>
</evidence>
<reference evidence="12" key="1">
    <citation type="journal article" date="2019" name="Int. J. Syst. Evol. Microbiol.">
        <title>The Global Catalogue of Microorganisms (GCM) 10K type strain sequencing project: providing services to taxonomists for standard genome sequencing and annotation.</title>
        <authorList>
            <consortium name="The Broad Institute Genomics Platform"/>
            <consortium name="The Broad Institute Genome Sequencing Center for Infectious Disease"/>
            <person name="Wu L."/>
            <person name="Ma J."/>
        </authorList>
    </citation>
    <scope>NUCLEOTIDE SEQUENCE [LARGE SCALE GENOMIC DNA]</scope>
    <source>
        <strain evidence="12">JCM 18715</strain>
    </source>
</reference>
<proteinExistence type="inferred from homology"/>
<dbReference type="InterPro" id="IPR012334">
    <property type="entry name" value="Pectin_lyas_fold"/>
</dbReference>
<dbReference type="InterPro" id="IPR004898">
    <property type="entry name" value="Pectate_lyase_PlyH/PlyE-like"/>
</dbReference>
<dbReference type="PANTHER" id="PTHR33407">
    <property type="entry name" value="PECTATE LYASE F-RELATED"/>
    <property type="match status" value="1"/>
</dbReference>
<dbReference type="Gene3D" id="2.160.20.10">
    <property type="entry name" value="Single-stranded right-handed beta-helix, Pectin lyase-like"/>
    <property type="match status" value="1"/>
</dbReference>
<comment type="catalytic activity">
    <reaction evidence="1 10">
        <text>Eliminative cleavage of (1-&gt;4)-alpha-D-galacturonan to give oligosaccharides with 4-deoxy-alpha-D-galact-4-enuronosyl groups at their non-reducing ends.</text>
        <dbReference type="EC" id="4.2.2.2"/>
    </reaction>
</comment>
<dbReference type="SUPFAM" id="SSF51126">
    <property type="entry name" value="Pectin lyase-like"/>
    <property type="match status" value="1"/>
</dbReference>
<dbReference type="EC" id="4.2.2.2" evidence="5 10"/>
<dbReference type="Proteomes" id="UP001500547">
    <property type="component" value="Unassembled WGS sequence"/>
</dbReference>
<dbReference type="PANTHER" id="PTHR33407:SF9">
    <property type="entry name" value="PECTATE LYASE F-RELATED"/>
    <property type="match status" value="1"/>
</dbReference>
<evidence type="ECO:0000256" key="6">
    <source>
        <dbReference type="ARBA" id="ARBA00022525"/>
    </source>
</evidence>
<evidence type="ECO:0000256" key="3">
    <source>
        <dbReference type="ARBA" id="ARBA00004613"/>
    </source>
</evidence>
<organism evidence="11 12">
    <name type="scientific">Viridibacterium curvum</name>
    <dbReference type="NCBI Taxonomy" id="1101404"/>
    <lineage>
        <taxon>Bacteria</taxon>
        <taxon>Pseudomonadati</taxon>
        <taxon>Pseudomonadota</taxon>
        <taxon>Betaproteobacteria</taxon>
        <taxon>Rhodocyclales</taxon>
        <taxon>Rhodocyclaceae</taxon>
        <taxon>Viridibacterium</taxon>
    </lineage>
</organism>
<comment type="subcellular location">
    <subcellularLocation>
        <location evidence="3 10">Secreted</location>
    </subcellularLocation>
</comment>
<evidence type="ECO:0000256" key="1">
    <source>
        <dbReference type="ARBA" id="ARBA00000695"/>
    </source>
</evidence>
<protein>
    <recommendedName>
        <fullName evidence="5 10">Pectate lyase</fullName>
        <ecNumber evidence="5 10">4.2.2.2</ecNumber>
    </recommendedName>
</protein>
<evidence type="ECO:0000256" key="4">
    <source>
        <dbReference type="ARBA" id="ARBA00006463"/>
    </source>
</evidence>
<keyword evidence="6 10" id="KW-0964">Secreted</keyword>
<dbReference type="InterPro" id="IPR011050">
    <property type="entry name" value="Pectin_lyase_fold/virulence"/>
</dbReference>
<gene>
    <name evidence="11" type="ORF">GCM10025770_28700</name>
</gene>